<feature type="domain" description="Nanos-type" evidence="10">
    <location>
        <begin position="151"/>
        <end position="205"/>
    </location>
</feature>
<proteinExistence type="inferred from homology"/>
<feature type="region of interest" description="Disordered" evidence="9">
    <location>
        <begin position="73"/>
        <end position="147"/>
    </location>
</feature>
<reference evidence="11" key="1">
    <citation type="submission" date="2021-05" db="EMBL/GenBank/DDBJ databases">
        <authorList>
            <person name="Tigano A."/>
        </authorList>
    </citation>
    <scope>NUCLEOTIDE SEQUENCE</scope>
</reference>
<keyword evidence="5" id="KW-0862">Zinc</keyword>
<keyword evidence="3" id="KW-0479">Metal-binding</keyword>
<dbReference type="Proteomes" id="UP000677803">
    <property type="component" value="Unassembled WGS sequence"/>
</dbReference>
<evidence type="ECO:0000256" key="1">
    <source>
        <dbReference type="ARBA" id="ARBA00004496"/>
    </source>
</evidence>
<protein>
    <submittedName>
        <fullName evidence="11">(Atlantic silverside) hypothetical protein</fullName>
    </submittedName>
</protein>
<evidence type="ECO:0000256" key="6">
    <source>
        <dbReference type="ARBA" id="ARBA00022845"/>
    </source>
</evidence>
<accession>A0A8S4B3R6</accession>
<comment type="subcellular location">
    <subcellularLocation>
        <location evidence="1">Cytoplasm</location>
    </subcellularLocation>
</comment>
<dbReference type="Pfam" id="PF05741">
    <property type="entry name" value="zf-nanos"/>
    <property type="match status" value="1"/>
</dbReference>
<comment type="caution">
    <text evidence="11">The sequence shown here is derived from an EMBL/GenBank/DDBJ whole genome shotgun (WGS) entry which is preliminary data.</text>
</comment>
<evidence type="ECO:0000313" key="12">
    <source>
        <dbReference type="Proteomes" id="UP000677803"/>
    </source>
</evidence>
<dbReference type="AlphaFoldDB" id="A0A8S4B3R6"/>
<evidence type="ECO:0000256" key="9">
    <source>
        <dbReference type="SAM" id="MobiDB-lite"/>
    </source>
</evidence>
<evidence type="ECO:0000256" key="7">
    <source>
        <dbReference type="ARBA" id="ARBA00022884"/>
    </source>
</evidence>
<keyword evidence="4 8" id="KW-0863">Zinc-finger</keyword>
<keyword evidence="6 8" id="KW-0810">Translation regulation</keyword>
<dbReference type="OrthoDB" id="5864971at2759"/>
<evidence type="ECO:0000313" key="11">
    <source>
        <dbReference type="EMBL" id="CAG5929051.1"/>
    </source>
</evidence>
<sequence>MLWGLRQHVPRFMEPNSRSFQPWRDYMGLADTVRDILGLEAAAEHQLHARKAQHALSGDPGRAPVSVRVHAGLQKDLGEFRTPGVDPRARDRENPARNNGAKDAPGDDTKPGEEAKPVPGGSRGGEREHRRGGRHHEPAPHPPQTPRERAFCSFCKHNGESELVFASHRLKAATGEVLCPYLRQYVCPLCGATGPGAHTKRFCPRVDSAYSSVYAKSRR</sequence>
<organism evidence="11 12">
    <name type="scientific">Menidia menidia</name>
    <name type="common">Atlantic silverside</name>
    <dbReference type="NCBI Taxonomy" id="238744"/>
    <lineage>
        <taxon>Eukaryota</taxon>
        <taxon>Metazoa</taxon>
        <taxon>Chordata</taxon>
        <taxon>Craniata</taxon>
        <taxon>Vertebrata</taxon>
        <taxon>Euteleostomi</taxon>
        <taxon>Actinopterygii</taxon>
        <taxon>Neopterygii</taxon>
        <taxon>Teleostei</taxon>
        <taxon>Neoteleostei</taxon>
        <taxon>Acanthomorphata</taxon>
        <taxon>Ovalentaria</taxon>
        <taxon>Atherinomorphae</taxon>
        <taxon>Atheriniformes</taxon>
        <taxon>Atherinopsidae</taxon>
        <taxon>Menidiinae</taxon>
        <taxon>Menidia</taxon>
    </lineage>
</organism>
<evidence type="ECO:0000256" key="5">
    <source>
        <dbReference type="ARBA" id="ARBA00022833"/>
    </source>
</evidence>
<dbReference type="EMBL" id="CAJRST010013335">
    <property type="protein sequence ID" value="CAG5929051.1"/>
    <property type="molecule type" value="Genomic_DNA"/>
</dbReference>
<evidence type="ECO:0000256" key="8">
    <source>
        <dbReference type="PROSITE-ProRule" id="PRU00855"/>
    </source>
</evidence>
<dbReference type="GO" id="GO:0005737">
    <property type="term" value="C:cytoplasm"/>
    <property type="evidence" value="ECO:0007669"/>
    <property type="project" value="UniProtKB-SubCell"/>
</dbReference>
<dbReference type="PROSITE" id="PS51522">
    <property type="entry name" value="ZF_NANOS"/>
    <property type="match status" value="1"/>
</dbReference>
<dbReference type="GO" id="GO:0006417">
    <property type="term" value="P:regulation of translation"/>
    <property type="evidence" value="ECO:0007669"/>
    <property type="project" value="UniProtKB-UniRule"/>
</dbReference>
<gene>
    <name evidence="11" type="ORF">MMEN_LOCUS12677</name>
</gene>
<dbReference type="GO" id="GO:0008270">
    <property type="term" value="F:zinc ion binding"/>
    <property type="evidence" value="ECO:0007669"/>
    <property type="project" value="UniProtKB-KW"/>
</dbReference>
<comment type="similarity">
    <text evidence="8">Belongs to the nanos family.</text>
</comment>
<evidence type="ECO:0000259" key="10">
    <source>
        <dbReference type="PROSITE" id="PS51522"/>
    </source>
</evidence>
<keyword evidence="2" id="KW-0963">Cytoplasm</keyword>
<dbReference type="PANTHER" id="PTHR12887">
    <property type="entry name" value="NANOS PROTEIN"/>
    <property type="match status" value="1"/>
</dbReference>
<evidence type="ECO:0000256" key="4">
    <source>
        <dbReference type="ARBA" id="ARBA00022771"/>
    </source>
</evidence>
<feature type="compositionally biased region" description="Basic and acidic residues" evidence="9">
    <location>
        <begin position="124"/>
        <end position="139"/>
    </location>
</feature>
<feature type="compositionally biased region" description="Basic and acidic residues" evidence="9">
    <location>
        <begin position="104"/>
        <end position="116"/>
    </location>
</feature>
<dbReference type="GO" id="GO:0003723">
    <property type="term" value="F:RNA binding"/>
    <property type="evidence" value="ECO:0007669"/>
    <property type="project" value="UniProtKB-UniRule"/>
</dbReference>
<dbReference type="InterPro" id="IPR024161">
    <property type="entry name" value="Znf_nanos-typ"/>
</dbReference>
<dbReference type="InterPro" id="IPR038129">
    <property type="entry name" value="Nanos_sf"/>
</dbReference>
<evidence type="ECO:0000256" key="3">
    <source>
        <dbReference type="ARBA" id="ARBA00022723"/>
    </source>
</evidence>
<name>A0A8S4B3R6_9TELE</name>
<dbReference type="Gene3D" id="4.10.60.30">
    <property type="entry name" value="Nanos, RNA-binding domain"/>
    <property type="match status" value="1"/>
</dbReference>
<keyword evidence="7 8" id="KW-0694">RNA-binding</keyword>
<keyword evidence="12" id="KW-1185">Reference proteome</keyword>
<dbReference type="InterPro" id="IPR008705">
    <property type="entry name" value="Nanos/Xcar2"/>
</dbReference>
<evidence type="ECO:0000256" key="2">
    <source>
        <dbReference type="ARBA" id="ARBA00022490"/>
    </source>
</evidence>